<dbReference type="Gene3D" id="2.70.220.10">
    <property type="entry name" value="Ganglioside GM2 activator"/>
    <property type="match status" value="1"/>
</dbReference>
<evidence type="ECO:0000313" key="9">
    <source>
        <dbReference type="EMBL" id="KAG1541222.1"/>
    </source>
</evidence>
<evidence type="ECO:0000259" key="8">
    <source>
        <dbReference type="SMART" id="SM00737"/>
    </source>
</evidence>
<dbReference type="Proteomes" id="UP000717996">
    <property type="component" value="Unassembled WGS sequence"/>
</dbReference>
<dbReference type="InterPro" id="IPR014756">
    <property type="entry name" value="Ig_E-set"/>
</dbReference>
<protein>
    <recommendedName>
        <fullName evidence="4">Phosphatidylglycerol/phosphatidylinositol transfer protein</fullName>
    </recommendedName>
</protein>
<evidence type="ECO:0000256" key="3">
    <source>
        <dbReference type="ARBA" id="ARBA00011245"/>
    </source>
</evidence>
<organism evidence="9 10">
    <name type="scientific">Rhizopus oryzae</name>
    <name type="common">Mucormycosis agent</name>
    <name type="synonym">Rhizopus arrhizus var. delemar</name>
    <dbReference type="NCBI Taxonomy" id="64495"/>
    <lineage>
        <taxon>Eukaryota</taxon>
        <taxon>Fungi</taxon>
        <taxon>Fungi incertae sedis</taxon>
        <taxon>Mucoromycota</taxon>
        <taxon>Mucoromycotina</taxon>
        <taxon>Mucoromycetes</taxon>
        <taxon>Mucorales</taxon>
        <taxon>Mucorineae</taxon>
        <taxon>Rhizopodaceae</taxon>
        <taxon>Rhizopus</taxon>
    </lineage>
</organism>
<dbReference type="EMBL" id="JAANIT010001272">
    <property type="protein sequence ID" value="KAG1541222.1"/>
    <property type="molecule type" value="Genomic_DNA"/>
</dbReference>
<evidence type="ECO:0000256" key="4">
    <source>
        <dbReference type="ARBA" id="ARBA00016056"/>
    </source>
</evidence>
<evidence type="ECO:0000256" key="2">
    <source>
        <dbReference type="ARBA" id="ARBA00006370"/>
    </source>
</evidence>
<dbReference type="GO" id="GO:0015918">
    <property type="term" value="P:sterol transport"/>
    <property type="evidence" value="ECO:0007669"/>
    <property type="project" value="InterPro"/>
</dbReference>
<dbReference type="SUPFAM" id="SSF81296">
    <property type="entry name" value="E set domains"/>
    <property type="match status" value="1"/>
</dbReference>
<dbReference type="AlphaFoldDB" id="A0A9P6Y8G4"/>
<proteinExistence type="inferred from homology"/>
<dbReference type="PANTHER" id="PTHR11306:SF0">
    <property type="entry name" value="PHOSPHATIDYLGLYCEROL_PHOSPHATIDYLINOSITOL TRANSFER PROTEIN"/>
    <property type="match status" value="1"/>
</dbReference>
<name>A0A9P6Y8G4_RHIOR</name>
<sequence length="159" mass="18334">MSDSTTLITKCDRQPDLLTIEYIRLNPEIPVRGKNLEIDFKGYLSEQVPEGTQVEIVVKLGLVQLLRKRFDFCDKIQEIDEKCPIPEGEVTFHKEVELPNQIRKLYLYNNYTFSFTSFFSSHTLNATIAPGKYTVRAVIVTPENKRVTCLVGTAFFPRR</sequence>
<dbReference type="InterPro" id="IPR036846">
    <property type="entry name" value="GM2-AP_sf"/>
</dbReference>
<comment type="caution">
    <text evidence="9">The sequence shown here is derived from an EMBL/GenBank/DDBJ whole genome shotgun (WGS) entry which is preliminary data.</text>
</comment>
<dbReference type="Pfam" id="PF02221">
    <property type="entry name" value="E1_DerP2_DerF2"/>
    <property type="match status" value="1"/>
</dbReference>
<evidence type="ECO:0000256" key="6">
    <source>
        <dbReference type="ARBA" id="ARBA00022729"/>
    </source>
</evidence>
<comment type="subunit">
    <text evidence="3">Monomer.</text>
</comment>
<dbReference type="SMART" id="SM00737">
    <property type="entry name" value="ML"/>
    <property type="match status" value="1"/>
</dbReference>
<dbReference type="PANTHER" id="PTHR11306">
    <property type="entry name" value="NIEMANN PICK TYPE C2 PROTEIN NPC2-RELATED"/>
    <property type="match status" value="1"/>
</dbReference>
<evidence type="ECO:0000313" key="10">
    <source>
        <dbReference type="Proteomes" id="UP000717996"/>
    </source>
</evidence>
<dbReference type="GO" id="GO:0032934">
    <property type="term" value="F:sterol binding"/>
    <property type="evidence" value="ECO:0007669"/>
    <property type="project" value="InterPro"/>
</dbReference>
<dbReference type="InterPro" id="IPR039670">
    <property type="entry name" value="NPC2-like"/>
</dbReference>
<feature type="domain" description="MD-2-related lipid-recognition" evidence="8">
    <location>
        <begin position="8"/>
        <end position="154"/>
    </location>
</feature>
<keyword evidence="7" id="KW-0445">Lipid transport</keyword>
<dbReference type="OrthoDB" id="6409159at2759"/>
<comment type="function">
    <text evidence="1">Catalyzes the intermembrane transfer of phosphatidylglycerol and phosphatidylinositol.</text>
</comment>
<gene>
    <name evidence="9" type="ORF">G6F51_008032</name>
</gene>
<accession>A0A9P6Y8G4</accession>
<keyword evidence="5" id="KW-0813">Transport</keyword>
<comment type="similarity">
    <text evidence="2">Belongs to the NPC2 family.</text>
</comment>
<dbReference type="InterPro" id="IPR003172">
    <property type="entry name" value="ML_dom"/>
</dbReference>
<reference evidence="9" key="1">
    <citation type="journal article" date="2020" name="Microb. Genom.">
        <title>Genetic diversity of clinical and environmental Mucorales isolates obtained from an investigation of mucormycosis cases among solid organ transplant recipients.</title>
        <authorList>
            <person name="Nguyen M.H."/>
            <person name="Kaul D."/>
            <person name="Muto C."/>
            <person name="Cheng S.J."/>
            <person name="Richter R.A."/>
            <person name="Bruno V.M."/>
            <person name="Liu G."/>
            <person name="Beyhan S."/>
            <person name="Sundermann A.J."/>
            <person name="Mounaud S."/>
            <person name="Pasculle A.W."/>
            <person name="Nierman W.C."/>
            <person name="Driscoll E."/>
            <person name="Cumbie R."/>
            <person name="Clancy C.J."/>
            <person name="Dupont C.L."/>
        </authorList>
    </citation>
    <scope>NUCLEOTIDE SEQUENCE</scope>
    <source>
        <strain evidence="9">GL16</strain>
    </source>
</reference>
<keyword evidence="6" id="KW-0732">Signal</keyword>
<evidence type="ECO:0000256" key="1">
    <source>
        <dbReference type="ARBA" id="ARBA00002053"/>
    </source>
</evidence>
<evidence type="ECO:0000256" key="5">
    <source>
        <dbReference type="ARBA" id="ARBA00022448"/>
    </source>
</evidence>
<evidence type="ECO:0000256" key="7">
    <source>
        <dbReference type="ARBA" id="ARBA00023055"/>
    </source>
</evidence>